<feature type="signal peptide" evidence="2">
    <location>
        <begin position="1"/>
        <end position="18"/>
    </location>
</feature>
<reference evidence="3 6" key="4">
    <citation type="journal article" date="2024" name="Microbiol. Resour. Announc.">
        <title>Genome annotations for the ascomycete fungi Trichoderma harzianum, Trichoderma aggressivum, and Purpureocillium lilacinum.</title>
        <authorList>
            <person name="Beijen E.P.W."/>
            <person name="Ohm R.A."/>
        </authorList>
    </citation>
    <scope>NUCLEOTIDE SEQUENCE [LARGE SCALE GENOMIC DNA]</scope>
    <source>
        <strain evidence="3 6">CBS 150709</strain>
    </source>
</reference>
<reference evidence="3" key="3">
    <citation type="submission" date="2023-11" db="EMBL/GenBank/DDBJ databases">
        <authorList>
            <person name="Beijen E."/>
            <person name="Ohm R.A."/>
        </authorList>
    </citation>
    <scope>NUCLEOTIDE SEQUENCE</scope>
    <source>
        <strain evidence="3">CBS 150709</strain>
    </source>
</reference>
<evidence type="ECO:0000256" key="1">
    <source>
        <dbReference type="SAM" id="MobiDB-lite"/>
    </source>
</evidence>
<organism evidence="4 5">
    <name type="scientific">Purpureocillium lilacinum</name>
    <name type="common">Paecilomyces lilacinus</name>
    <dbReference type="NCBI Taxonomy" id="33203"/>
    <lineage>
        <taxon>Eukaryota</taxon>
        <taxon>Fungi</taxon>
        <taxon>Dikarya</taxon>
        <taxon>Ascomycota</taxon>
        <taxon>Pezizomycotina</taxon>
        <taxon>Sordariomycetes</taxon>
        <taxon>Hypocreomycetidae</taxon>
        <taxon>Hypocreales</taxon>
        <taxon>Ophiocordycipitaceae</taxon>
        <taxon>Purpureocillium</taxon>
    </lineage>
</organism>
<proteinExistence type="predicted"/>
<dbReference type="EMBL" id="JAWRVI010000003">
    <property type="protein sequence ID" value="KAK4094303.1"/>
    <property type="molecule type" value="Genomic_DNA"/>
</dbReference>
<dbReference type="AlphaFoldDB" id="A0A2U3EF22"/>
<dbReference type="Proteomes" id="UP001287286">
    <property type="component" value="Unassembled WGS sequence"/>
</dbReference>
<dbReference type="EMBL" id="LCWV01000005">
    <property type="protein sequence ID" value="PWI73053.1"/>
    <property type="molecule type" value="Genomic_DNA"/>
</dbReference>
<evidence type="ECO:0000313" key="6">
    <source>
        <dbReference type="Proteomes" id="UP001287286"/>
    </source>
</evidence>
<evidence type="ECO:0000256" key="2">
    <source>
        <dbReference type="SAM" id="SignalP"/>
    </source>
</evidence>
<keyword evidence="2" id="KW-0732">Signal</keyword>
<accession>A0A2U3EF22</accession>
<evidence type="ECO:0008006" key="7">
    <source>
        <dbReference type="Google" id="ProtNLM"/>
    </source>
</evidence>
<reference evidence="4" key="1">
    <citation type="submission" date="2015-05" db="EMBL/GenBank/DDBJ databases">
        <authorList>
            <person name="Wang D.B."/>
            <person name="Wang M."/>
        </authorList>
    </citation>
    <scope>NUCLEOTIDE SEQUENCE</scope>
    <source>
        <strain evidence="4">36-1</strain>
    </source>
</reference>
<feature type="chain" id="PRO_5015781797" description="Secreted protein" evidence="2">
    <location>
        <begin position="19"/>
        <end position="144"/>
    </location>
</feature>
<reference evidence="4 5" key="2">
    <citation type="journal article" date="2016" name="Front. Microbiol.">
        <title>Genome and transcriptome sequences reveal the specific parasitism of the nematophagous Purpureocillium lilacinum 36-1.</title>
        <authorList>
            <person name="Xie J."/>
            <person name="Li S."/>
            <person name="Mo C."/>
            <person name="Xiao X."/>
            <person name="Peng D."/>
            <person name="Wang G."/>
            <person name="Xiao Y."/>
        </authorList>
    </citation>
    <scope>NUCLEOTIDE SEQUENCE [LARGE SCALE GENOMIC DNA]</scope>
    <source>
        <strain evidence="4 5">36-1</strain>
    </source>
</reference>
<evidence type="ECO:0000313" key="3">
    <source>
        <dbReference type="EMBL" id="KAK4094303.1"/>
    </source>
</evidence>
<sequence>MKSFKALAICLLVHGSTATDPPAKDPRIPSMANLLHDPSRPYLKSNKVQPSTDATTRETTRRYAYYHNAIRVGKCDGKVPQCLTTVWDPEKLHPWGYSNFPVHEPCTIGTCSKQGGGCVVRTKETEENFNPLISWGQSPDVYCW</sequence>
<evidence type="ECO:0000313" key="5">
    <source>
        <dbReference type="Proteomes" id="UP000245956"/>
    </source>
</evidence>
<keyword evidence="6" id="KW-1185">Reference proteome</keyword>
<comment type="caution">
    <text evidence="4">The sequence shown here is derived from an EMBL/GenBank/DDBJ whole genome shotgun (WGS) entry which is preliminary data.</text>
</comment>
<protein>
    <recommendedName>
        <fullName evidence="7">Secreted protein</fullName>
    </recommendedName>
</protein>
<feature type="region of interest" description="Disordered" evidence="1">
    <location>
        <begin position="35"/>
        <end position="56"/>
    </location>
</feature>
<name>A0A2U3EF22_PURLI</name>
<evidence type="ECO:0000313" key="4">
    <source>
        <dbReference type="EMBL" id="PWI73053.1"/>
    </source>
</evidence>
<dbReference type="Proteomes" id="UP000245956">
    <property type="component" value="Unassembled WGS sequence"/>
</dbReference>
<gene>
    <name evidence="4" type="ORF">PCL_10068</name>
    <name evidence="3" type="ORF">Purlil1_908</name>
</gene>